<organism evidence="4 5">
    <name type="scientific">Streptomyces yangpuensis</name>
    <dbReference type="NCBI Taxonomy" id="1648182"/>
    <lineage>
        <taxon>Bacteria</taxon>
        <taxon>Bacillati</taxon>
        <taxon>Actinomycetota</taxon>
        <taxon>Actinomycetes</taxon>
        <taxon>Kitasatosporales</taxon>
        <taxon>Streptomycetaceae</taxon>
        <taxon>Streptomyces</taxon>
    </lineage>
</organism>
<dbReference type="CDD" id="cd02440">
    <property type="entry name" value="AdoMet_MTases"/>
    <property type="match status" value="1"/>
</dbReference>
<dbReference type="SUPFAM" id="SSF53335">
    <property type="entry name" value="S-adenosyl-L-methionine-dependent methyltransferases"/>
    <property type="match status" value="1"/>
</dbReference>
<dbReference type="Pfam" id="PF13649">
    <property type="entry name" value="Methyltransf_25"/>
    <property type="match status" value="1"/>
</dbReference>
<evidence type="ECO:0000259" key="3">
    <source>
        <dbReference type="Pfam" id="PF13649"/>
    </source>
</evidence>
<reference evidence="4" key="1">
    <citation type="submission" date="2022-08" db="EMBL/GenBank/DDBJ databases">
        <authorList>
            <person name="Tian L."/>
        </authorList>
    </citation>
    <scope>NUCLEOTIDE SEQUENCE</scope>
    <source>
        <strain evidence="4">CM253</strain>
    </source>
</reference>
<accession>A0ABY5PRX1</accession>
<dbReference type="InterPro" id="IPR041698">
    <property type="entry name" value="Methyltransf_25"/>
</dbReference>
<name>A0ABY5PRX1_9ACTN</name>
<dbReference type="GO" id="GO:0032259">
    <property type="term" value="P:methylation"/>
    <property type="evidence" value="ECO:0007669"/>
    <property type="project" value="UniProtKB-KW"/>
</dbReference>
<keyword evidence="2" id="KW-0808">Transferase</keyword>
<keyword evidence="1 4" id="KW-0489">Methyltransferase</keyword>
<feature type="domain" description="Methyltransferase" evidence="3">
    <location>
        <begin position="39"/>
        <end position="132"/>
    </location>
</feature>
<evidence type="ECO:0000256" key="2">
    <source>
        <dbReference type="ARBA" id="ARBA00022679"/>
    </source>
</evidence>
<evidence type="ECO:0000256" key="1">
    <source>
        <dbReference type="ARBA" id="ARBA00022603"/>
    </source>
</evidence>
<sequence length="270" mass="29431">MSTPFASAAPYYARYRPPYPREFHDLLADRFVLDGSQTVLDLGAGPGTLALPLAPLADHVYAVDPEPAMLAEGTRLAEERGLTNISWLRGDDAAVTRLCLPRIDLCVIGRAFRRMDRARVLTDLDEVLAPRGGLAVVAGLHRPGARRPAWLTVVDEVRARFLGTGGADGDGREDAEIRDDGEDWVELGDLLAKSPLSRVETHQWDQTVRRTVDEVVGLQLSLPSSGPAVRGDRTAAFGTELRRALLDHDPGGTYVRTLRIGAAVATRPRR</sequence>
<dbReference type="Proteomes" id="UP001057738">
    <property type="component" value="Chromosome"/>
</dbReference>
<gene>
    <name evidence="4" type="ORF">NRK68_02615</name>
</gene>
<evidence type="ECO:0000313" key="5">
    <source>
        <dbReference type="Proteomes" id="UP001057738"/>
    </source>
</evidence>
<dbReference type="GeneID" id="95572331"/>
<dbReference type="Gene3D" id="3.40.50.150">
    <property type="entry name" value="Vaccinia Virus protein VP39"/>
    <property type="match status" value="1"/>
</dbReference>
<dbReference type="PANTHER" id="PTHR44942">
    <property type="entry name" value="METHYLTRANSF_11 DOMAIN-CONTAINING PROTEIN"/>
    <property type="match status" value="1"/>
</dbReference>
<dbReference type="GO" id="GO:0008168">
    <property type="term" value="F:methyltransferase activity"/>
    <property type="evidence" value="ECO:0007669"/>
    <property type="project" value="UniProtKB-KW"/>
</dbReference>
<protein>
    <submittedName>
        <fullName evidence="4">Class I SAM-dependent methyltransferase</fullName>
    </submittedName>
</protein>
<dbReference type="EMBL" id="CP102514">
    <property type="protein sequence ID" value="UUY46205.1"/>
    <property type="molecule type" value="Genomic_DNA"/>
</dbReference>
<dbReference type="InterPro" id="IPR051052">
    <property type="entry name" value="Diverse_substrate_MTase"/>
</dbReference>
<dbReference type="PANTHER" id="PTHR44942:SF4">
    <property type="entry name" value="METHYLTRANSFERASE TYPE 11 DOMAIN-CONTAINING PROTEIN"/>
    <property type="match status" value="1"/>
</dbReference>
<evidence type="ECO:0000313" key="4">
    <source>
        <dbReference type="EMBL" id="UUY46205.1"/>
    </source>
</evidence>
<dbReference type="InterPro" id="IPR029063">
    <property type="entry name" value="SAM-dependent_MTases_sf"/>
</dbReference>
<dbReference type="RefSeq" id="WP_257854756.1">
    <property type="nucleotide sequence ID" value="NZ_CP102514.1"/>
</dbReference>
<keyword evidence="5" id="KW-1185">Reference proteome</keyword>
<proteinExistence type="predicted"/>